<dbReference type="PANTHER" id="PTHR13947">
    <property type="entry name" value="GNAT FAMILY N-ACETYLTRANSFERASE"/>
    <property type="match status" value="1"/>
</dbReference>
<accession>A0ABD7CWV6</accession>
<dbReference type="InterPro" id="IPR000182">
    <property type="entry name" value="GNAT_dom"/>
</dbReference>
<keyword evidence="6" id="KW-1185">Reference proteome</keyword>
<dbReference type="InterPro" id="IPR016181">
    <property type="entry name" value="Acyl_CoA_acyltransferase"/>
</dbReference>
<organism evidence="4 7">
    <name type="scientific">Streptomyces californicus</name>
    <dbReference type="NCBI Taxonomy" id="67351"/>
    <lineage>
        <taxon>Bacteria</taxon>
        <taxon>Bacillati</taxon>
        <taxon>Actinomycetota</taxon>
        <taxon>Actinomycetes</taxon>
        <taxon>Kitasatosporales</taxon>
        <taxon>Streptomycetaceae</taxon>
        <taxon>Streptomyces</taxon>
    </lineage>
</organism>
<dbReference type="InterPro" id="IPR050769">
    <property type="entry name" value="NAT_camello-type"/>
</dbReference>
<dbReference type="EMBL" id="CP070249">
    <property type="protein sequence ID" value="QRV42591.1"/>
    <property type="molecule type" value="Genomic_DNA"/>
</dbReference>
<name>A0ABD7CWV6_9ACTN</name>
<dbReference type="Gene3D" id="3.40.630.30">
    <property type="match status" value="1"/>
</dbReference>
<keyword evidence="1" id="KW-0808">Transferase</keyword>
<evidence type="ECO:0000313" key="5">
    <source>
        <dbReference type="EMBL" id="QRV42591.1"/>
    </source>
</evidence>
<dbReference type="PANTHER" id="PTHR13947:SF37">
    <property type="entry name" value="LD18367P"/>
    <property type="match status" value="1"/>
</dbReference>
<dbReference type="GO" id="GO:0016740">
    <property type="term" value="F:transferase activity"/>
    <property type="evidence" value="ECO:0007669"/>
    <property type="project" value="UniProtKB-KW"/>
</dbReference>
<evidence type="ECO:0000256" key="1">
    <source>
        <dbReference type="ARBA" id="ARBA00022679"/>
    </source>
</evidence>
<feature type="domain" description="N-acetyltransferase" evidence="3">
    <location>
        <begin position="60"/>
        <end position="233"/>
    </location>
</feature>
<sequence>MRHEAGAVPVTSATTATAETTADRTGTGPGTGSVAAGTGPDTGGAAAVLRADEQGRESGYVLRTATADDLGGARAVMLDTVYNDLKSGYVPRWHADIIDPEAAYLRPERCTLLVVEHRGEIVATGAVRDRGPQTPPNPRWVADRFPSGTTAQLCRIYVRPDHRRHGLARRMVRALGEFAVRAGGYEALYLHTDPAVPGAEPFWRSLAREVCDERTLPGGGQGIIHFELPMPDIGGLDTLAG</sequence>
<feature type="compositionally biased region" description="Low complexity" evidence="2">
    <location>
        <begin position="35"/>
        <end position="45"/>
    </location>
</feature>
<proteinExistence type="predicted"/>
<dbReference type="AlphaFoldDB" id="A0ABD7CWV6"/>
<gene>
    <name evidence="5" type="ORF">I6J41_19040</name>
    <name evidence="4" type="ORF">I6J42_14970</name>
</gene>
<dbReference type="Proteomes" id="UP000598054">
    <property type="component" value="Chromosome"/>
</dbReference>
<evidence type="ECO:0000313" key="6">
    <source>
        <dbReference type="Proteomes" id="UP000598054"/>
    </source>
</evidence>
<evidence type="ECO:0000313" key="4">
    <source>
        <dbReference type="EMBL" id="QRV35216.1"/>
    </source>
</evidence>
<evidence type="ECO:0000313" key="7">
    <source>
        <dbReference type="Proteomes" id="UP000623926"/>
    </source>
</evidence>
<dbReference type="SUPFAM" id="SSF55729">
    <property type="entry name" value="Acyl-CoA N-acyltransferases (Nat)"/>
    <property type="match status" value="1"/>
</dbReference>
<evidence type="ECO:0000259" key="3">
    <source>
        <dbReference type="PROSITE" id="PS51186"/>
    </source>
</evidence>
<protein>
    <submittedName>
        <fullName evidence="4">GNAT family N-acetyltransferase</fullName>
    </submittedName>
</protein>
<dbReference type="Pfam" id="PF00583">
    <property type="entry name" value="Acetyltransf_1"/>
    <property type="match status" value="1"/>
</dbReference>
<dbReference type="Proteomes" id="UP000623926">
    <property type="component" value="Chromosome"/>
</dbReference>
<dbReference type="EMBL" id="CP070245">
    <property type="protein sequence ID" value="QRV35216.1"/>
    <property type="molecule type" value="Genomic_DNA"/>
</dbReference>
<evidence type="ECO:0000256" key="2">
    <source>
        <dbReference type="SAM" id="MobiDB-lite"/>
    </source>
</evidence>
<feature type="region of interest" description="Disordered" evidence="2">
    <location>
        <begin position="1"/>
        <end position="45"/>
    </location>
</feature>
<reference evidence="6 7" key="1">
    <citation type="submission" date="2021-02" db="EMBL/GenBank/DDBJ databases">
        <title>FDA dAtabase for Regulatory Grade micrObial Sequences (FDA-ARGOS): Supporting development and validation of Infectious Disease Dx tests.</title>
        <authorList>
            <person name="Sproer C."/>
            <person name="Gronow S."/>
            <person name="Severitt S."/>
            <person name="Schroder I."/>
            <person name="Tallon L."/>
            <person name="Sadzewicz L."/>
            <person name="Zhao X."/>
            <person name="Boylan J."/>
            <person name="Ott S."/>
            <person name="Bowen H."/>
            <person name="Vavikolanu K."/>
            <person name="Mehta A."/>
            <person name="Aluvathingal J."/>
            <person name="Nadendla S."/>
            <person name="Lowell S."/>
            <person name="Myers T."/>
            <person name="Yan Y."/>
            <person name="Sichtig H."/>
        </authorList>
    </citation>
    <scope>NUCLEOTIDE SEQUENCE [LARGE SCALE GENOMIC DNA]</scope>
    <source>
        <strain evidence="5 6">FDAARGOS_1211</strain>
        <strain evidence="4 7">FDAARGOS_1212</strain>
    </source>
</reference>
<feature type="compositionally biased region" description="Low complexity" evidence="2">
    <location>
        <begin position="1"/>
        <end position="26"/>
    </location>
</feature>
<dbReference type="PROSITE" id="PS51186">
    <property type="entry name" value="GNAT"/>
    <property type="match status" value="1"/>
</dbReference>
<dbReference type="CDD" id="cd04301">
    <property type="entry name" value="NAT_SF"/>
    <property type="match status" value="1"/>
</dbReference>